<keyword evidence="2" id="KW-1185">Reference proteome</keyword>
<dbReference type="RefSeq" id="WP_311631314.1">
    <property type="nucleotide sequence ID" value="NZ_JAVREN010000021.1"/>
</dbReference>
<organism evidence="1 2">
    <name type="scientific">Streptomyces boetiae</name>
    <dbReference type="NCBI Taxonomy" id="3075541"/>
    <lineage>
        <taxon>Bacteria</taxon>
        <taxon>Bacillati</taxon>
        <taxon>Actinomycetota</taxon>
        <taxon>Actinomycetes</taxon>
        <taxon>Kitasatosporales</taxon>
        <taxon>Streptomycetaceae</taxon>
        <taxon>Streptomyces</taxon>
    </lineage>
</organism>
<dbReference type="EMBL" id="JAVREN010000021">
    <property type="protein sequence ID" value="MDT0308365.1"/>
    <property type="molecule type" value="Genomic_DNA"/>
</dbReference>
<evidence type="ECO:0000313" key="2">
    <source>
        <dbReference type="Proteomes" id="UP001183388"/>
    </source>
</evidence>
<proteinExistence type="predicted"/>
<name>A0ABU2L9W8_9ACTN</name>
<reference evidence="2" key="1">
    <citation type="submission" date="2023-07" db="EMBL/GenBank/DDBJ databases">
        <title>30 novel species of actinomycetes from the DSMZ collection.</title>
        <authorList>
            <person name="Nouioui I."/>
        </authorList>
    </citation>
    <scope>NUCLEOTIDE SEQUENCE [LARGE SCALE GENOMIC DNA]</scope>
    <source>
        <strain evidence="2">DSM 44917</strain>
    </source>
</reference>
<dbReference type="Proteomes" id="UP001183388">
    <property type="component" value="Unassembled WGS sequence"/>
</dbReference>
<protein>
    <recommendedName>
        <fullName evidence="3">PE-PGRS family protein</fullName>
    </recommendedName>
</protein>
<accession>A0ABU2L9W8</accession>
<gene>
    <name evidence="1" type="ORF">RM780_15550</name>
</gene>
<comment type="caution">
    <text evidence="1">The sequence shown here is derived from an EMBL/GenBank/DDBJ whole genome shotgun (WGS) entry which is preliminary data.</text>
</comment>
<evidence type="ECO:0000313" key="1">
    <source>
        <dbReference type="EMBL" id="MDT0308365.1"/>
    </source>
</evidence>
<sequence>MRTLMPYPTLAGEVTFSVVAARVDGRGLPLEMISLPDRVVALHQVERRAWEEARLEVQARLPQAETASSPWRDLMCAVVVAEGATNSRTVTRLRHVRDGDWAGTVTLSRAAHRGRAELSVCAVATVDGVPGRIIGASDENWIVDLAAQRPVRQRELHISEIDFRSPEADWLHPFKDAPWLVETSGDMPTVHLNTGFDGIEQLLNAAAGPAEKAVRDMLAAQIAADAWTAMFHAAVSDLEVEEDGTPQWPSGWRDSVLRGMLPDVLPESSPADALLEIHARRSEGTGWNELQPRIQYAAARRARVAKHLGSAIRTLDRSAQGEAT</sequence>
<evidence type="ECO:0008006" key="3">
    <source>
        <dbReference type="Google" id="ProtNLM"/>
    </source>
</evidence>